<proteinExistence type="predicted"/>
<dbReference type="InterPro" id="IPR002223">
    <property type="entry name" value="Kunitz_BPTI"/>
</dbReference>
<feature type="domain" description="BPTI/Kunitz inhibitor" evidence="6">
    <location>
        <begin position="562"/>
        <end position="617"/>
    </location>
</feature>
<name>A0A0L0BX25_LUCCU</name>
<evidence type="ECO:0000256" key="3">
    <source>
        <dbReference type="ARBA" id="ARBA00023157"/>
    </source>
</evidence>
<dbReference type="Proteomes" id="UP000037069">
    <property type="component" value="Unassembled WGS sequence"/>
</dbReference>
<feature type="domain" description="BPTI/Kunitz inhibitor" evidence="6">
    <location>
        <begin position="202"/>
        <end position="252"/>
    </location>
</feature>
<dbReference type="OMA" id="WSYNAET"/>
<keyword evidence="3" id="KW-1015">Disulfide bond</keyword>
<dbReference type="SUPFAM" id="SSF57362">
    <property type="entry name" value="BPTI-like"/>
    <property type="match status" value="7"/>
</dbReference>
<dbReference type="InterPro" id="IPR036880">
    <property type="entry name" value="Kunitz_BPTI_sf"/>
</dbReference>
<organism evidence="7 8">
    <name type="scientific">Lucilia cuprina</name>
    <name type="common">Green bottle fly</name>
    <name type="synonym">Australian sheep blowfly</name>
    <dbReference type="NCBI Taxonomy" id="7375"/>
    <lineage>
        <taxon>Eukaryota</taxon>
        <taxon>Metazoa</taxon>
        <taxon>Ecdysozoa</taxon>
        <taxon>Arthropoda</taxon>
        <taxon>Hexapoda</taxon>
        <taxon>Insecta</taxon>
        <taxon>Pterygota</taxon>
        <taxon>Neoptera</taxon>
        <taxon>Endopterygota</taxon>
        <taxon>Diptera</taxon>
        <taxon>Brachycera</taxon>
        <taxon>Muscomorpha</taxon>
        <taxon>Oestroidea</taxon>
        <taxon>Calliphoridae</taxon>
        <taxon>Luciliinae</taxon>
        <taxon>Lucilia</taxon>
    </lineage>
</organism>
<dbReference type="Pfam" id="PF00014">
    <property type="entry name" value="Kunitz_BPTI"/>
    <property type="match status" value="7"/>
</dbReference>
<dbReference type="OrthoDB" id="4473401at2759"/>
<feature type="transmembrane region" description="Helical" evidence="4">
    <location>
        <begin position="300"/>
        <end position="317"/>
    </location>
</feature>
<evidence type="ECO:0000256" key="4">
    <source>
        <dbReference type="SAM" id="Phobius"/>
    </source>
</evidence>
<keyword evidence="5" id="KW-0732">Signal</keyword>
<dbReference type="InterPro" id="IPR050098">
    <property type="entry name" value="TFPI/VKTCI-like"/>
</dbReference>
<dbReference type="Gene3D" id="4.10.410.10">
    <property type="entry name" value="Pancreatic trypsin inhibitor Kunitz domain"/>
    <property type="match status" value="7"/>
</dbReference>
<evidence type="ECO:0000313" key="7">
    <source>
        <dbReference type="EMBL" id="KNC24603.1"/>
    </source>
</evidence>
<dbReference type="GO" id="GO:0004867">
    <property type="term" value="F:serine-type endopeptidase inhibitor activity"/>
    <property type="evidence" value="ECO:0007669"/>
    <property type="project" value="UniProtKB-KW"/>
</dbReference>
<dbReference type="InterPro" id="IPR020901">
    <property type="entry name" value="Prtase_inh_Kunz-CS"/>
</dbReference>
<feature type="chain" id="PRO_5005535195" description="BPTI/Kunitz inhibitor domain-containing protein" evidence="5">
    <location>
        <begin position="27"/>
        <end position="619"/>
    </location>
</feature>
<keyword evidence="4" id="KW-0812">Transmembrane</keyword>
<protein>
    <recommendedName>
        <fullName evidence="6">BPTI/Kunitz inhibitor domain-containing protein</fullName>
    </recommendedName>
</protein>
<dbReference type="FunFam" id="4.10.410.10:FF:000020">
    <property type="entry name" value="Collagen, type VI, alpha 3"/>
    <property type="match status" value="2"/>
</dbReference>
<keyword evidence="8" id="KW-1185">Reference proteome</keyword>
<feature type="domain" description="BPTI/Kunitz inhibitor" evidence="6">
    <location>
        <begin position="412"/>
        <end position="463"/>
    </location>
</feature>
<comment type="caution">
    <text evidence="7">The sequence shown here is derived from an EMBL/GenBank/DDBJ whole genome shotgun (WGS) entry which is preliminary data.</text>
</comment>
<reference evidence="7 8" key="1">
    <citation type="journal article" date="2015" name="Nat. Commun.">
        <title>Lucilia cuprina genome unlocks parasitic fly biology to underpin future interventions.</title>
        <authorList>
            <person name="Anstead C.A."/>
            <person name="Korhonen P.K."/>
            <person name="Young N.D."/>
            <person name="Hall R.S."/>
            <person name="Jex A.R."/>
            <person name="Murali S.C."/>
            <person name="Hughes D.S."/>
            <person name="Lee S.F."/>
            <person name="Perry T."/>
            <person name="Stroehlein A.J."/>
            <person name="Ansell B.R."/>
            <person name="Breugelmans B."/>
            <person name="Hofmann A."/>
            <person name="Qu J."/>
            <person name="Dugan S."/>
            <person name="Lee S.L."/>
            <person name="Chao H."/>
            <person name="Dinh H."/>
            <person name="Han Y."/>
            <person name="Doddapaneni H.V."/>
            <person name="Worley K.C."/>
            <person name="Muzny D.M."/>
            <person name="Ioannidis P."/>
            <person name="Waterhouse R.M."/>
            <person name="Zdobnov E.M."/>
            <person name="James P.J."/>
            <person name="Bagnall N.H."/>
            <person name="Kotze A.C."/>
            <person name="Gibbs R.A."/>
            <person name="Richards S."/>
            <person name="Batterham P."/>
            <person name="Gasser R.B."/>
        </authorList>
    </citation>
    <scope>NUCLEOTIDE SEQUENCE [LARGE SCALE GENOMIC DNA]</scope>
    <source>
        <strain evidence="7 8">LS</strain>
        <tissue evidence="7">Full body</tissue>
    </source>
</reference>
<dbReference type="PROSITE" id="PS00280">
    <property type="entry name" value="BPTI_KUNITZ_1"/>
    <property type="match status" value="3"/>
</dbReference>
<dbReference type="SMART" id="SM00131">
    <property type="entry name" value="KU"/>
    <property type="match status" value="7"/>
</dbReference>
<keyword evidence="1" id="KW-0646">Protease inhibitor</keyword>
<evidence type="ECO:0000256" key="1">
    <source>
        <dbReference type="ARBA" id="ARBA00022690"/>
    </source>
</evidence>
<dbReference type="CDD" id="cd00109">
    <property type="entry name" value="Kunitz-type"/>
    <property type="match status" value="2"/>
</dbReference>
<evidence type="ECO:0000259" key="6">
    <source>
        <dbReference type="PROSITE" id="PS50279"/>
    </source>
</evidence>
<dbReference type="PANTHER" id="PTHR10083">
    <property type="entry name" value="KUNITZ-TYPE PROTEASE INHIBITOR-RELATED"/>
    <property type="match status" value="1"/>
</dbReference>
<evidence type="ECO:0000256" key="2">
    <source>
        <dbReference type="ARBA" id="ARBA00022900"/>
    </source>
</evidence>
<dbReference type="PANTHER" id="PTHR10083:SF374">
    <property type="entry name" value="BPTI_KUNITZ INHIBITOR DOMAIN-CONTAINING PROTEIN"/>
    <property type="match status" value="1"/>
</dbReference>
<dbReference type="AlphaFoldDB" id="A0A0L0BX25"/>
<sequence>MFFCAKLYILIILTIFSSLLISVNDAADNDKKQDPKCLLPMEPGPCRMSLDRFYYNAQTDTCEQFKFGGCKGNDNKFGFKQTCEAACKKSKTTTATAAAGKPTATSTTTESSRIINKQLKSDTLKTLATSAAVASTTTPKPLAARTTRNFNSSKTNMKSFAIFFVSMCCLMVAIKAAAVEPVVTELEKDSETEVALPTNEDCIQPKETGRCFALFYRFAYDVEKRECVEFIYGGCAGNSNNFETKEDCEQKCVLETKQNTDDKVLNTTVLPTSVYLQKPSYTQLLLNIQVLKLKKKKMKIISLIFAISLLVSSAVALKNAVCGLEHSVYGYGNLGCLAYMPSWSYNAETNECVQFIYGGCGAVCGLRHSADGYGNLGCMAYMPSWSYNAETNECVQFIYGGCGATAIKNAVCGLRHSMDGDEGGFACDAYFPSWSYKSDTNECIEFVYGGCGGNSNRFDSLQESVCGLRHSMDGDYDGLACMAYMPLWSYNAETNECVQFIYGGCGVFKSTNLKISLKLNFVESCSLKKKEKNKILKMKIFALLFAIFALVSSAVAIKNAACGLKHSADGNGLIACAAYIPSWSYNSATNECVEFVYGGCGGNLNRFNSQQECETMCKE</sequence>
<evidence type="ECO:0000256" key="5">
    <source>
        <dbReference type="SAM" id="SignalP"/>
    </source>
</evidence>
<feature type="transmembrane region" description="Helical" evidence="4">
    <location>
        <begin position="540"/>
        <end position="557"/>
    </location>
</feature>
<feature type="transmembrane region" description="Helical" evidence="4">
    <location>
        <begin position="160"/>
        <end position="178"/>
    </location>
</feature>
<keyword evidence="2" id="KW-0722">Serine protease inhibitor</keyword>
<evidence type="ECO:0000313" key="8">
    <source>
        <dbReference type="Proteomes" id="UP000037069"/>
    </source>
</evidence>
<accession>A0A0L0BX25</accession>
<dbReference type="GO" id="GO:0005615">
    <property type="term" value="C:extracellular space"/>
    <property type="evidence" value="ECO:0007669"/>
    <property type="project" value="TreeGrafter"/>
</dbReference>
<feature type="signal peptide" evidence="5">
    <location>
        <begin position="1"/>
        <end position="26"/>
    </location>
</feature>
<keyword evidence="4" id="KW-1133">Transmembrane helix</keyword>
<dbReference type="EMBL" id="JRES01001205">
    <property type="protein sequence ID" value="KNC24603.1"/>
    <property type="molecule type" value="Genomic_DNA"/>
</dbReference>
<keyword evidence="4" id="KW-0472">Membrane</keyword>
<dbReference type="PROSITE" id="PS50279">
    <property type="entry name" value="BPTI_KUNITZ_2"/>
    <property type="match status" value="4"/>
</dbReference>
<dbReference type="PRINTS" id="PR00759">
    <property type="entry name" value="BASICPTASE"/>
</dbReference>
<gene>
    <name evidence="7" type="ORF">FF38_09646</name>
</gene>
<dbReference type="CDD" id="cd22634">
    <property type="entry name" value="Kunitz_SCI-I-like"/>
    <property type="match status" value="1"/>
</dbReference>
<feature type="domain" description="BPTI/Kunitz inhibitor" evidence="6">
    <location>
        <begin position="37"/>
        <end position="87"/>
    </location>
</feature>